<comment type="caution">
    <text evidence="6">The sequence shown here is derived from an EMBL/GenBank/DDBJ whole genome shotgun (WGS) entry which is preliminary data.</text>
</comment>
<evidence type="ECO:0000313" key="6">
    <source>
        <dbReference type="EMBL" id="CAF4812243.1"/>
    </source>
</evidence>
<evidence type="ECO:0000313" key="3">
    <source>
        <dbReference type="EMBL" id="CAF4166073.1"/>
    </source>
</evidence>
<dbReference type="GO" id="GO:0008775">
    <property type="term" value="F:acetate CoA-transferase activity"/>
    <property type="evidence" value="ECO:0007669"/>
    <property type="project" value="InterPro"/>
</dbReference>
<dbReference type="EMBL" id="CAJNYU010003614">
    <property type="protein sequence ID" value="CAF3686769.1"/>
    <property type="molecule type" value="Genomic_DNA"/>
</dbReference>
<dbReference type="Proteomes" id="UP000663869">
    <property type="component" value="Unassembled WGS sequence"/>
</dbReference>
<sequence length="74" mass="8588">MHSHHAKFNSSRITMKNNELRLASTAALTFSPKRQIRFFEQLNDLKLKFILRPMEISNNPEAIRCMSLITINTA</sequence>
<dbReference type="EMBL" id="CAJOBP010000257">
    <property type="protein sequence ID" value="CAF4150841.1"/>
    <property type="molecule type" value="Genomic_DNA"/>
</dbReference>
<dbReference type="EMBL" id="CAJOBR010000074">
    <property type="protein sequence ID" value="CAF4460261.1"/>
    <property type="molecule type" value="Genomic_DNA"/>
</dbReference>
<evidence type="ECO:0000313" key="7">
    <source>
        <dbReference type="Proteomes" id="UP000663838"/>
    </source>
</evidence>
<evidence type="ECO:0000313" key="8">
    <source>
        <dbReference type="Proteomes" id="UP000663873"/>
    </source>
</evidence>
<dbReference type="AlphaFoldDB" id="A0A821PUH1"/>
<dbReference type="PANTHER" id="PTHR43609:SF1">
    <property type="entry name" value="ACETYL-COA HYDROLASE"/>
    <property type="match status" value="1"/>
</dbReference>
<dbReference type="EMBL" id="CAJOBO010000220">
    <property type="protein sequence ID" value="CAF4166073.1"/>
    <property type="molecule type" value="Genomic_DNA"/>
</dbReference>
<dbReference type="InterPro" id="IPR046433">
    <property type="entry name" value="ActCoA_hydro"/>
</dbReference>
<dbReference type="EMBL" id="CAJOBQ010000244">
    <property type="protein sequence ID" value="CAF4305367.1"/>
    <property type="molecule type" value="Genomic_DNA"/>
</dbReference>
<dbReference type="Proteomes" id="UP000663838">
    <property type="component" value="Unassembled WGS sequence"/>
</dbReference>
<accession>A0A821PUH1</accession>
<name>A0A821PUH1_9BILA</name>
<dbReference type="Proteomes" id="UP000663873">
    <property type="component" value="Unassembled WGS sequence"/>
</dbReference>
<organism evidence="6 7">
    <name type="scientific">Rotaria socialis</name>
    <dbReference type="NCBI Taxonomy" id="392032"/>
    <lineage>
        <taxon>Eukaryota</taxon>
        <taxon>Metazoa</taxon>
        <taxon>Spiralia</taxon>
        <taxon>Gnathifera</taxon>
        <taxon>Rotifera</taxon>
        <taxon>Eurotatoria</taxon>
        <taxon>Bdelloidea</taxon>
        <taxon>Philodinida</taxon>
        <taxon>Philodinidae</taxon>
        <taxon>Rotaria</taxon>
    </lineage>
</organism>
<evidence type="ECO:0000313" key="5">
    <source>
        <dbReference type="EMBL" id="CAF4460261.1"/>
    </source>
</evidence>
<dbReference type="PANTHER" id="PTHR43609">
    <property type="entry name" value="ACETYL-COA HYDROLASE"/>
    <property type="match status" value="1"/>
</dbReference>
<proteinExistence type="predicted"/>
<evidence type="ECO:0000313" key="1">
    <source>
        <dbReference type="EMBL" id="CAF3686769.1"/>
    </source>
</evidence>
<evidence type="ECO:0000313" key="2">
    <source>
        <dbReference type="EMBL" id="CAF4150841.1"/>
    </source>
</evidence>
<gene>
    <name evidence="1" type="ORF">FME351_LOCUS26763</name>
    <name evidence="3" type="ORF">HFQ381_LOCUS5289</name>
    <name evidence="5" type="ORF">QYT958_LOCUS1370</name>
    <name evidence="6" type="ORF">TOA249_LOCUS24054</name>
    <name evidence="4" type="ORF">TSG867_LOCUS6531</name>
    <name evidence="2" type="ORF">UJA718_LOCUS3460</name>
</gene>
<protein>
    <submittedName>
        <fullName evidence="6">Uncharacterized protein</fullName>
    </submittedName>
</protein>
<dbReference type="Proteomes" id="UP000663848">
    <property type="component" value="Unassembled WGS sequence"/>
</dbReference>
<reference evidence="6" key="1">
    <citation type="submission" date="2021-02" db="EMBL/GenBank/DDBJ databases">
        <authorList>
            <person name="Nowell W R."/>
        </authorList>
    </citation>
    <scope>NUCLEOTIDE SEQUENCE</scope>
</reference>
<dbReference type="Proteomes" id="UP000663862">
    <property type="component" value="Unassembled WGS sequence"/>
</dbReference>
<keyword evidence="8" id="KW-1185">Reference proteome</keyword>
<dbReference type="EMBL" id="CAJOBS010002398">
    <property type="protein sequence ID" value="CAF4812243.1"/>
    <property type="molecule type" value="Genomic_DNA"/>
</dbReference>
<dbReference type="GO" id="GO:0003986">
    <property type="term" value="F:acetyl-CoA hydrolase activity"/>
    <property type="evidence" value="ECO:0007669"/>
    <property type="project" value="TreeGrafter"/>
</dbReference>
<dbReference type="GO" id="GO:0006083">
    <property type="term" value="P:acetate metabolic process"/>
    <property type="evidence" value="ECO:0007669"/>
    <property type="project" value="InterPro"/>
</dbReference>
<evidence type="ECO:0000313" key="4">
    <source>
        <dbReference type="EMBL" id="CAF4305367.1"/>
    </source>
</evidence>
<dbReference type="Proteomes" id="UP000663851">
    <property type="component" value="Unassembled WGS sequence"/>
</dbReference>